<keyword evidence="7" id="KW-1185">Reference proteome</keyword>
<name>A0ABQ9NT65_9PEZI</name>
<dbReference type="Pfam" id="PF02518">
    <property type="entry name" value="HATPase_c"/>
    <property type="match status" value="1"/>
</dbReference>
<evidence type="ECO:0000313" key="7">
    <source>
        <dbReference type="Proteomes" id="UP001172684"/>
    </source>
</evidence>
<evidence type="ECO:0000256" key="2">
    <source>
        <dbReference type="ARBA" id="ARBA00023012"/>
    </source>
</evidence>
<dbReference type="SUPFAM" id="SSF52172">
    <property type="entry name" value="CheY-like"/>
    <property type="match status" value="1"/>
</dbReference>
<dbReference type="InterPro" id="IPR001789">
    <property type="entry name" value="Sig_transdc_resp-reg_receiver"/>
</dbReference>
<feature type="domain" description="Histidine kinase" evidence="4">
    <location>
        <begin position="238"/>
        <end position="384"/>
    </location>
</feature>
<dbReference type="SUPFAM" id="SSF55874">
    <property type="entry name" value="ATPase domain of HSP90 chaperone/DNA topoisomerase II/histidine kinase"/>
    <property type="match status" value="1"/>
</dbReference>
<dbReference type="Pfam" id="PF00072">
    <property type="entry name" value="Response_reg"/>
    <property type="match status" value="1"/>
</dbReference>
<dbReference type="InterPro" id="IPR036097">
    <property type="entry name" value="HisK_dim/P_sf"/>
</dbReference>
<protein>
    <recommendedName>
        <fullName evidence="8">Histidine kinase</fullName>
    </recommendedName>
</protein>
<keyword evidence="1 3" id="KW-0597">Phosphoprotein</keyword>
<dbReference type="InterPro" id="IPR004358">
    <property type="entry name" value="Sig_transdc_His_kin-like_C"/>
</dbReference>
<evidence type="ECO:0000256" key="3">
    <source>
        <dbReference type="PROSITE-ProRule" id="PRU00169"/>
    </source>
</evidence>
<feature type="modified residue" description="4-aspartylphosphate" evidence="3">
    <location>
        <position position="499"/>
    </location>
</feature>
<dbReference type="Pfam" id="PF08447">
    <property type="entry name" value="PAS_3"/>
    <property type="match status" value="1"/>
</dbReference>
<dbReference type="PROSITE" id="PS50109">
    <property type="entry name" value="HIS_KIN"/>
    <property type="match status" value="1"/>
</dbReference>
<dbReference type="InterPro" id="IPR036890">
    <property type="entry name" value="HATPase_C_sf"/>
</dbReference>
<dbReference type="InterPro" id="IPR003594">
    <property type="entry name" value="HATPase_dom"/>
</dbReference>
<dbReference type="Gene3D" id="3.30.450.20">
    <property type="entry name" value="PAS domain"/>
    <property type="match status" value="1"/>
</dbReference>
<dbReference type="SUPFAM" id="SSF47384">
    <property type="entry name" value="Homodimeric domain of signal transducing histidine kinase"/>
    <property type="match status" value="1"/>
</dbReference>
<dbReference type="InterPro" id="IPR013655">
    <property type="entry name" value="PAS_fold_3"/>
</dbReference>
<gene>
    <name evidence="6" type="ORF">H2201_005516</name>
</gene>
<dbReference type="SMART" id="SM00091">
    <property type="entry name" value="PAS"/>
    <property type="match status" value="1"/>
</dbReference>
<dbReference type="Gene3D" id="3.40.50.2300">
    <property type="match status" value="1"/>
</dbReference>
<dbReference type="SUPFAM" id="SSF55785">
    <property type="entry name" value="PYP-like sensor domain (PAS domain)"/>
    <property type="match status" value="1"/>
</dbReference>
<dbReference type="CDD" id="cd00082">
    <property type="entry name" value="HisKA"/>
    <property type="match status" value="1"/>
</dbReference>
<dbReference type="PROSITE" id="PS50110">
    <property type="entry name" value="RESPONSE_REGULATORY"/>
    <property type="match status" value="1"/>
</dbReference>
<dbReference type="CDD" id="cd17546">
    <property type="entry name" value="REC_hyHK_CKI1_RcsC-like"/>
    <property type="match status" value="1"/>
</dbReference>
<organism evidence="6 7">
    <name type="scientific">Coniosporium apollinis</name>
    <dbReference type="NCBI Taxonomy" id="61459"/>
    <lineage>
        <taxon>Eukaryota</taxon>
        <taxon>Fungi</taxon>
        <taxon>Dikarya</taxon>
        <taxon>Ascomycota</taxon>
        <taxon>Pezizomycotina</taxon>
        <taxon>Dothideomycetes</taxon>
        <taxon>Dothideomycetes incertae sedis</taxon>
        <taxon>Coniosporium</taxon>
    </lineage>
</organism>
<dbReference type="InterPro" id="IPR005467">
    <property type="entry name" value="His_kinase_dom"/>
</dbReference>
<dbReference type="SMART" id="SM00448">
    <property type="entry name" value="REC"/>
    <property type="match status" value="1"/>
</dbReference>
<dbReference type="PANTHER" id="PTHR45339:SF1">
    <property type="entry name" value="HYBRID SIGNAL TRANSDUCTION HISTIDINE KINASE J"/>
    <property type="match status" value="1"/>
</dbReference>
<dbReference type="InterPro" id="IPR000014">
    <property type="entry name" value="PAS"/>
</dbReference>
<evidence type="ECO:0008006" key="8">
    <source>
        <dbReference type="Google" id="ProtNLM"/>
    </source>
</evidence>
<feature type="domain" description="Response regulatory" evidence="5">
    <location>
        <begin position="440"/>
        <end position="570"/>
    </location>
</feature>
<dbReference type="CDD" id="cd00130">
    <property type="entry name" value="PAS"/>
    <property type="match status" value="1"/>
</dbReference>
<dbReference type="PANTHER" id="PTHR45339">
    <property type="entry name" value="HYBRID SIGNAL TRANSDUCTION HISTIDINE KINASE J"/>
    <property type="match status" value="1"/>
</dbReference>
<dbReference type="Gene3D" id="3.30.565.10">
    <property type="entry name" value="Histidine kinase-like ATPase, C-terminal domain"/>
    <property type="match status" value="1"/>
</dbReference>
<dbReference type="SMART" id="SM00387">
    <property type="entry name" value="HATPase_c"/>
    <property type="match status" value="1"/>
</dbReference>
<reference evidence="6" key="1">
    <citation type="submission" date="2022-10" db="EMBL/GenBank/DDBJ databases">
        <title>Culturing micro-colonial fungi from biological soil crusts in the Mojave desert and describing Neophaeococcomyces mojavensis, and introducing the new genera and species Taxawa tesnikishii.</title>
        <authorList>
            <person name="Kurbessoian T."/>
            <person name="Stajich J.E."/>
        </authorList>
    </citation>
    <scope>NUCLEOTIDE SEQUENCE</scope>
    <source>
        <strain evidence="6">TK_1</strain>
    </source>
</reference>
<proteinExistence type="predicted"/>
<evidence type="ECO:0000259" key="5">
    <source>
        <dbReference type="PROSITE" id="PS50110"/>
    </source>
</evidence>
<keyword evidence="2" id="KW-0902">Two-component regulatory system</keyword>
<dbReference type="InterPro" id="IPR011006">
    <property type="entry name" value="CheY-like_superfamily"/>
</dbReference>
<dbReference type="InterPro" id="IPR035965">
    <property type="entry name" value="PAS-like_dom_sf"/>
</dbReference>
<dbReference type="Proteomes" id="UP001172684">
    <property type="component" value="Unassembled WGS sequence"/>
</dbReference>
<sequence length="574" mass="62979">MDISELKWNEGQVRLRSRELEQSELKYKSFADHAPIGVGLINMGGFVEYMNEAWFAITDQSRDDHNARPWLKTVHPDDFEKIEASFDDLVACKGPLTVEARLKKPWSINGQNAELDQGTAWILASGYAEVNSDGTLKNVVCWITDISAQKAAAKVLQIKMDEALERKRQQENFIDTISHEIRNPLSAVLHCAKAIESSLNEAISAMAIPASKSTQNFQQSKLSDTLKNAADDAKTIALVQVLINLVTNAIKFTRNRARRQISVKISASLERPTKTSTSVEYFPERVTQARRRNSTIPQHDKRQGDDIYLSLAVTDTGKGLSIEEKTRLFQRFAQGSTKTHAEYGGSGLGLFISRQITETMGGEIGVASEEGKGSTFFFFVKTQHAAKPKDEVDGERSVLLPPTAKPVPVAVDAELAPPLPIREAEFEAKPPAAKGPTPSDILVVEDNLVNQKVLSKQLSTRGYEVKVANHGGEALASIHKTTSYKHGGTEPTFDVILMDVEMPHMDGLTCVPQIRSLEAGGLLNGHVAIVAVTANVCDEHVSAAVDAGMDAVTTKPYRMDGLLEQMKKAYNSTR</sequence>
<comment type="caution">
    <text evidence="6">The sequence shown here is derived from an EMBL/GenBank/DDBJ whole genome shotgun (WGS) entry which is preliminary data.</text>
</comment>
<accession>A0ABQ9NT65</accession>
<evidence type="ECO:0000259" key="4">
    <source>
        <dbReference type="PROSITE" id="PS50109"/>
    </source>
</evidence>
<evidence type="ECO:0000256" key="1">
    <source>
        <dbReference type="ARBA" id="ARBA00022553"/>
    </source>
</evidence>
<dbReference type="EMBL" id="JAPDRL010000041">
    <property type="protein sequence ID" value="KAJ9663795.1"/>
    <property type="molecule type" value="Genomic_DNA"/>
</dbReference>
<dbReference type="InterPro" id="IPR003661">
    <property type="entry name" value="HisK_dim/P_dom"/>
</dbReference>
<dbReference type="PRINTS" id="PR00344">
    <property type="entry name" value="BCTRLSENSOR"/>
</dbReference>
<evidence type="ECO:0000313" key="6">
    <source>
        <dbReference type="EMBL" id="KAJ9663795.1"/>
    </source>
</evidence>